<keyword evidence="2" id="KW-0677">Repeat</keyword>
<dbReference type="Pfam" id="PF00096">
    <property type="entry name" value="zf-C2H2"/>
    <property type="match status" value="4"/>
</dbReference>
<dbReference type="GO" id="GO:0000785">
    <property type="term" value="C:chromatin"/>
    <property type="evidence" value="ECO:0007669"/>
    <property type="project" value="TreeGrafter"/>
</dbReference>
<dbReference type="GO" id="GO:0000981">
    <property type="term" value="F:DNA-binding transcription factor activity, RNA polymerase II-specific"/>
    <property type="evidence" value="ECO:0007669"/>
    <property type="project" value="TreeGrafter"/>
</dbReference>
<evidence type="ECO:0000256" key="2">
    <source>
        <dbReference type="ARBA" id="ARBA00022737"/>
    </source>
</evidence>
<protein>
    <recommendedName>
        <fullName evidence="7">C2H2-type domain-containing protein</fullName>
    </recommendedName>
</protein>
<feature type="region of interest" description="Disordered" evidence="6">
    <location>
        <begin position="86"/>
        <end position="109"/>
    </location>
</feature>
<feature type="compositionally biased region" description="Acidic residues" evidence="6">
    <location>
        <begin position="21"/>
        <end position="34"/>
    </location>
</feature>
<feature type="compositionally biased region" description="Acidic residues" evidence="6">
    <location>
        <begin position="100"/>
        <end position="109"/>
    </location>
</feature>
<organism evidence="8 9">
    <name type="scientific">Antrodiella citrinella</name>
    <dbReference type="NCBI Taxonomy" id="2447956"/>
    <lineage>
        <taxon>Eukaryota</taxon>
        <taxon>Fungi</taxon>
        <taxon>Dikarya</taxon>
        <taxon>Basidiomycota</taxon>
        <taxon>Agaricomycotina</taxon>
        <taxon>Agaricomycetes</taxon>
        <taxon>Polyporales</taxon>
        <taxon>Steccherinaceae</taxon>
        <taxon>Antrodiella</taxon>
    </lineage>
</organism>
<feature type="compositionally biased region" description="Basic and acidic residues" evidence="6">
    <location>
        <begin position="346"/>
        <end position="355"/>
    </location>
</feature>
<keyword evidence="1" id="KW-0479">Metal-binding</keyword>
<evidence type="ECO:0000256" key="5">
    <source>
        <dbReference type="PROSITE-ProRule" id="PRU00042"/>
    </source>
</evidence>
<dbReference type="GO" id="GO:0000978">
    <property type="term" value="F:RNA polymerase II cis-regulatory region sequence-specific DNA binding"/>
    <property type="evidence" value="ECO:0007669"/>
    <property type="project" value="TreeGrafter"/>
</dbReference>
<dbReference type="EMBL" id="SGPM01000247">
    <property type="protein sequence ID" value="THH27503.1"/>
    <property type="molecule type" value="Genomic_DNA"/>
</dbReference>
<feature type="domain" description="C2H2-type" evidence="7">
    <location>
        <begin position="383"/>
        <end position="412"/>
    </location>
</feature>
<proteinExistence type="predicted"/>
<accession>A0A4V3XI40</accession>
<dbReference type="Proteomes" id="UP000308730">
    <property type="component" value="Unassembled WGS sequence"/>
</dbReference>
<dbReference type="SUPFAM" id="SSF57667">
    <property type="entry name" value="beta-beta-alpha zinc fingers"/>
    <property type="match status" value="2"/>
</dbReference>
<keyword evidence="9" id="KW-1185">Reference proteome</keyword>
<dbReference type="PROSITE" id="PS50157">
    <property type="entry name" value="ZINC_FINGER_C2H2_2"/>
    <property type="match status" value="4"/>
</dbReference>
<dbReference type="GO" id="GO:0008270">
    <property type="term" value="F:zinc ion binding"/>
    <property type="evidence" value="ECO:0007669"/>
    <property type="project" value="UniProtKB-KW"/>
</dbReference>
<dbReference type="PANTHER" id="PTHR14003:SF19">
    <property type="entry name" value="YY2 TRANSCRIPTION FACTOR"/>
    <property type="match status" value="1"/>
</dbReference>
<dbReference type="Gene3D" id="3.30.160.60">
    <property type="entry name" value="Classic Zinc Finger"/>
    <property type="match status" value="4"/>
</dbReference>
<dbReference type="GO" id="GO:0031519">
    <property type="term" value="C:PcG protein complex"/>
    <property type="evidence" value="ECO:0007669"/>
    <property type="project" value="TreeGrafter"/>
</dbReference>
<dbReference type="GO" id="GO:0005667">
    <property type="term" value="C:transcription regulator complex"/>
    <property type="evidence" value="ECO:0007669"/>
    <property type="project" value="TreeGrafter"/>
</dbReference>
<evidence type="ECO:0000313" key="9">
    <source>
        <dbReference type="Proteomes" id="UP000308730"/>
    </source>
</evidence>
<dbReference type="OrthoDB" id="654211at2759"/>
<feature type="domain" description="C2H2-type" evidence="7">
    <location>
        <begin position="413"/>
        <end position="442"/>
    </location>
</feature>
<evidence type="ECO:0000256" key="1">
    <source>
        <dbReference type="ARBA" id="ARBA00022723"/>
    </source>
</evidence>
<comment type="caution">
    <text evidence="8">The sequence shown here is derived from an EMBL/GenBank/DDBJ whole genome shotgun (WGS) entry which is preliminary data.</text>
</comment>
<reference evidence="8 9" key="1">
    <citation type="submission" date="2019-02" db="EMBL/GenBank/DDBJ databases">
        <title>Genome sequencing of the rare red list fungi Antrodiella citrinella (Flaviporus citrinellus).</title>
        <authorList>
            <person name="Buettner E."/>
            <person name="Kellner H."/>
        </authorList>
    </citation>
    <scope>NUCLEOTIDE SEQUENCE [LARGE SCALE GENOMIC DNA]</scope>
    <source>
        <strain evidence="8 9">DSM 108506</strain>
    </source>
</reference>
<sequence length="646" mass="71076">MDHEEHGPVLDLSDVVHDDTIGEDEENPLNEDDTLPPTYHDNSSIVLDPALDEPLQSDHHLPGSGNMPAFIVEQLEREIASLLNQNTCSEDRENGGGAGGEDDQEEEDSGFSFPRLTAFLQAAHAQAENQRAAEALVATHPELARQKEERERVKKTTRMAPAFHSLTADYTTSGRALGSSPDTDVEFMFDEGVDSDGAEVGNEPLDISGPSTNSLTHHHHSVSSVSGDFSDINDIFTHLTRFDHDHESDHDDHERPRIPIPQPTSTLSNFGEIPHSHTDDRTTSTPPVPTPSMSRDRLRYPPSPPPPLLDDFVHDPPGGSSPSGPGTSSENEGGQGSSKLRLPSEPQDKGAKGHTCELCNNKSFTRRSDLGRHMRIHTGERPFICPEAGCGKSFIQRSALHVHQRVHTGEKPHTCEYPGCGRTFGDSSSLARHRRTHTGKRPYKCEDPVCEKTFTRRTTLTTHMRTHDPHWEPDPNIKYSFKSKRPRLDTAESDDYLEESVQTISVLLSQGDMQRVAPPVTMNMMPGMQSYMPTSDGPLSTELAAAIAQRRREVYEDEEEEGDESSGAEFGLIDVIQPNLSGIRGDGGKSPVVEDGRTSSGAEPVVHILEGVDDEDEVDVDEFPIPLRTRKGKEPVGVVGSKRKRS</sequence>
<feature type="region of interest" description="Disordered" evidence="6">
    <location>
        <begin position="581"/>
        <end position="604"/>
    </location>
</feature>
<keyword evidence="3 5" id="KW-0863">Zinc-finger</keyword>
<dbReference type="InterPro" id="IPR013087">
    <property type="entry name" value="Znf_C2H2_type"/>
</dbReference>
<feature type="compositionally biased region" description="Low complexity" evidence="6">
    <location>
        <begin position="316"/>
        <end position="329"/>
    </location>
</feature>
<feature type="domain" description="C2H2-type" evidence="7">
    <location>
        <begin position="443"/>
        <end position="472"/>
    </location>
</feature>
<feature type="compositionally biased region" description="Basic and acidic residues" evidence="6">
    <location>
        <begin position="1"/>
        <end position="20"/>
    </location>
</feature>
<evidence type="ECO:0000313" key="8">
    <source>
        <dbReference type="EMBL" id="THH27503.1"/>
    </source>
</evidence>
<dbReference type="FunFam" id="3.30.160.60:FF:000446">
    <property type="entry name" value="Zinc finger protein"/>
    <property type="match status" value="1"/>
</dbReference>
<name>A0A4V3XI40_9APHY</name>
<dbReference type="PROSITE" id="PS00028">
    <property type="entry name" value="ZINC_FINGER_C2H2_1"/>
    <property type="match status" value="3"/>
</dbReference>
<evidence type="ECO:0000259" key="7">
    <source>
        <dbReference type="PROSITE" id="PS50157"/>
    </source>
</evidence>
<evidence type="ECO:0000256" key="6">
    <source>
        <dbReference type="SAM" id="MobiDB-lite"/>
    </source>
</evidence>
<dbReference type="SMART" id="SM00355">
    <property type="entry name" value="ZnF_C2H2"/>
    <property type="match status" value="4"/>
</dbReference>
<evidence type="ECO:0000256" key="3">
    <source>
        <dbReference type="ARBA" id="ARBA00022771"/>
    </source>
</evidence>
<dbReference type="FunFam" id="3.30.160.60:FF:000759">
    <property type="entry name" value="zinc finger protein 16"/>
    <property type="match status" value="1"/>
</dbReference>
<dbReference type="InterPro" id="IPR036236">
    <property type="entry name" value="Znf_C2H2_sf"/>
</dbReference>
<dbReference type="FunFam" id="3.30.160.60:FF:000690">
    <property type="entry name" value="Zinc finger protein 354C"/>
    <property type="match status" value="1"/>
</dbReference>
<feature type="compositionally biased region" description="Basic and acidic residues" evidence="6">
    <location>
        <begin position="245"/>
        <end position="257"/>
    </location>
</feature>
<gene>
    <name evidence="8" type="ORF">EUX98_g6694</name>
</gene>
<feature type="region of interest" description="Disordered" evidence="6">
    <location>
        <begin position="195"/>
        <end position="226"/>
    </location>
</feature>
<dbReference type="PANTHER" id="PTHR14003">
    <property type="entry name" value="TRANSCRIPTIONAL REPRESSOR PROTEIN YY"/>
    <property type="match status" value="1"/>
</dbReference>
<dbReference type="AlphaFoldDB" id="A0A4V3XI40"/>
<feature type="domain" description="C2H2-type" evidence="7">
    <location>
        <begin position="354"/>
        <end position="382"/>
    </location>
</feature>
<feature type="region of interest" description="Disordered" evidence="6">
    <location>
        <begin position="1"/>
        <end position="47"/>
    </location>
</feature>
<keyword evidence="4" id="KW-0862">Zinc</keyword>
<feature type="region of interest" description="Disordered" evidence="6">
    <location>
        <begin position="245"/>
        <end position="356"/>
    </location>
</feature>
<evidence type="ECO:0000256" key="4">
    <source>
        <dbReference type="ARBA" id="ARBA00022833"/>
    </source>
</evidence>
<dbReference type="FunFam" id="3.30.160.60:FF:002343">
    <property type="entry name" value="Zinc finger protein 33A"/>
    <property type="match status" value="1"/>
</dbReference>